<accession>T1H596</accession>
<proteinExistence type="predicted"/>
<keyword evidence="2" id="KW-1185">Reference proteome</keyword>
<evidence type="ECO:0000313" key="2">
    <source>
        <dbReference type="Proteomes" id="UP000015102"/>
    </source>
</evidence>
<reference evidence="2" key="1">
    <citation type="submission" date="2013-02" db="EMBL/GenBank/DDBJ databases">
        <authorList>
            <person name="Hughes D."/>
        </authorList>
    </citation>
    <scope>NUCLEOTIDE SEQUENCE</scope>
    <source>
        <strain>Durham</strain>
        <strain evidence="2">NC isolate 2 -- Noor lab</strain>
    </source>
</reference>
<dbReference type="Proteomes" id="UP000015102">
    <property type="component" value="Unassembled WGS sequence"/>
</dbReference>
<reference evidence="1" key="2">
    <citation type="submission" date="2015-06" db="UniProtKB">
        <authorList>
            <consortium name="EnsemblMetazoa"/>
        </authorList>
    </citation>
    <scope>IDENTIFICATION</scope>
</reference>
<protein>
    <submittedName>
        <fullName evidence="1">Uncharacterized protein</fullName>
    </submittedName>
</protein>
<name>T1H596_MEGSC</name>
<dbReference type="AlphaFoldDB" id="T1H596"/>
<dbReference type="HOGENOM" id="CLU_2173833_0_0_1"/>
<evidence type="ECO:0000313" key="1">
    <source>
        <dbReference type="EnsemblMetazoa" id="MESCA011471-PA"/>
    </source>
</evidence>
<organism evidence="1 2">
    <name type="scientific">Megaselia scalaris</name>
    <name type="common">Humpbacked fly</name>
    <name type="synonym">Phora scalaris</name>
    <dbReference type="NCBI Taxonomy" id="36166"/>
    <lineage>
        <taxon>Eukaryota</taxon>
        <taxon>Metazoa</taxon>
        <taxon>Ecdysozoa</taxon>
        <taxon>Arthropoda</taxon>
        <taxon>Hexapoda</taxon>
        <taxon>Insecta</taxon>
        <taxon>Pterygota</taxon>
        <taxon>Neoptera</taxon>
        <taxon>Endopterygota</taxon>
        <taxon>Diptera</taxon>
        <taxon>Brachycera</taxon>
        <taxon>Muscomorpha</taxon>
        <taxon>Platypezoidea</taxon>
        <taxon>Phoridae</taxon>
        <taxon>Megaseliini</taxon>
        <taxon>Megaselia</taxon>
    </lineage>
</organism>
<dbReference type="EMBL" id="CAQQ02383157">
    <property type="status" value="NOT_ANNOTATED_CDS"/>
    <property type="molecule type" value="Genomic_DNA"/>
</dbReference>
<dbReference type="EMBL" id="CAQQ02383156">
    <property type="status" value="NOT_ANNOTATED_CDS"/>
    <property type="molecule type" value="Genomic_DNA"/>
</dbReference>
<dbReference type="EnsemblMetazoa" id="MESCA011471-RA">
    <property type="protein sequence ID" value="MESCA011471-PA"/>
    <property type="gene ID" value="MESCA011471"/>
</dbReference>
<sequence>MSSMYNLTLLDAWSCVKSVGRVSEKFQTLRGFRQGYALSSSFFNILINPQIGKRRLVERIENQSHQESLAQSSPFDFDVVKDFIYMGSENVPQNESYAISPADTACAIGL</sequence>